<dbReference type="RefSeq" id="WP_083093461.1">
    <property type="nucleotide sequence ID" value="NZ_LXWF01000043.1"/>
</dbReference>
<proteinExistence type="predicted"/>
<gene>
    <name evidence="1" type="ORF">A7979_07265</name>
</gene>
<dbReference type="AlphaFoldDB" id="A0A1Y1RM50"/>
<sequence length="83" mass="9233">MIAVIAGAYSQAVVARFPHLFVQFEGRKVNHYFTIPADALVEFEHDSQVEMDEGNRLLEEARPTIQKFGGIGFTSDGEILPLP</sequence>
<dbReference type="Proteomes" id="UP000192359">
    <property type="component" value="Unassembled WGS sequence"/>
</dbReference>
<protein>
    <submittedName>
        <fullName evidence="1">Uncharacterized protein</fullName>
    </submittedName>
</protein>
<evidence type="ECO:0000313" key="1">
    <source>
        <dbReference type="EMBL" id="ORC15522.1"/>
    </source>
</evidence>
<accession>A0A1Y1RM50</accession>
<dbReference type="EMBL" id="LXWF01000043">
    <property type="protein sequence ID" value="ORC15522.1"/>
    <property type="molecule type" value="Genomic_DNA"/>
</dbReference>
<reference evidence="1 2" key="1">
    <citation type="submission" date="2016-05" db="EMBL/GenBank/DDBJ databases">
        <title>Draft genome sequence of a porcine commensal Rothia nasimurium.</title>
        <authorList>
            <person name="Gaiser R.A."/>
            <person name="Van Baarlen P."/>
            <person name="Wells J.M."/>
        </authorList>
    </citation>
    <scope>NUCLEOTIDE SEQUENCE [LARGE SCALE GENOMIC DNA]</scope>
    <source>
        <strain evidence="1 2">PT-32</strain>
    </source>
</reference>
<keyword evidence="2" id="KW-1185">Reference proteome</keyword>
<name>A0A1Y1RM50_9MICC</name>
<organism evidence="1 2">
    <name type="scientific">Rothia nasimurium</name>
    <dbReference type="NCBI Taxonomy" id="85336"/>
    <lineage>
        <taxon>Bacteria</taxon>
        <taxon>Bacillati</taxon>
        <taxon>Actinomycetota</taxon>
        <taxon>Actinomycetes</taxon>
        <taxon>Micrococcales</taxon>
        <taxon>Micrococcaceae</taxon>
        <taxon>Rothia</taxon>
    </lineage>
</organism>
<comment type="caution">
    <text evidence="1">The sequence shown here is derived from an EMBL/GenBank/DDBJ whole genome shotgun (WGS) entry which is preliminary data.</text>
</comment>
<evidence type="ECO:0000313" key="2">
    <source>
        <dbReference type="Proteomes" id="UP000192359"/>
    </source>
</evidence>